<evidence type="ECO:0000313" key="2">
    <source>
        <dbReference type="Proteomes" id="UP000203936"/>
    </source>
</evidence>
<dbReference type="KEGG" id="vg:30308418"/>
<dbReference type="EMBL" id="KU878968">
    <property type="protein sequence ID" value="AND75765.1"/>
    <property type="molecule type" value="Genomic_DNA"/>
</dbReference>
<accession>A0A172Q138</accession>
<dbReference type="GeneID" id="30308418"/>
<sequence>MYAIKNYKYGSYTTNLIALEDTFKADRAEEYEIIEAVTKNKGKQVVMPNGRKAALYTVNGETWARYKDGFCEIIAK</sequence>
<evidence type="ECO:0000313" key="1">
    <source>
        <dbReference type="EMBL" id="AND75765.1"/>
    </source>
</evidence>
<dbReference type="RefSeq" id="YP_009323292.1">
    <property type="nucleotide sequence ID" value="NC_031928.1"/>
</dbReference>
<keyword evidence="2" id="KW-1185">Reference proteome</keyword>
<organism evidence="1 2">
    <name type="scientific">Escherichia phage WG01</name>
    <dbReference type="NCBI Taxonomy" id="1837931"/>
    <lineage>
        <taxon>Viruses</taxon>
        <taxon>Duplodnaviria</taxon>
        <taxon>Heunggongvirae</taxon>
        <taxon>Uroviricota</taxon>
        <taxon>Caudoviricetes</taxon>
        <taxon>Pantevenvirales</taxon>
        <taxon>Straboviridae</taxon>
        <taxon>Tevenvirinae</taxon>
        <taxon>Dhakavirus</taxon>
        <taxon>Dhakavirus wg01</taxon>
    </lineage>
</organism>
<proteinExistence type="predicted"/>
<reference evidence="1 2" key="1">
    <citation type="submission" date="2016-03" db="EMBL/GenBank/DDBJ databases">
        <title>Genome analysis of T4 like phage of avian pathogenic Escherichia coli.</title>
        <authorList>
            <person name="Xu J."/>
            <person name="Chen M."/>
            <person name="Zhang W."/>
        </authorList>
    </citation>
    <scope>NUCLEOTIDE SEQUENCE [LARGE SCALE GENOMIC DNA]</scope>
</reference>
<dbReference type="Proteomes" id="UP000203936">
    <property type="component" value="Segment"/>
</dbReference>
<protein>
    <submittedName>
        <fullName evidence="1">Uncharacterized protein</fullName>
    </submittedName>
</protein>
<gene>
    <name evidence="1" type="ORF">WG01_93</name>
</gene>
<name>A0A172Q138_9CAUD</name>